<dbReference type="Gene3D" id="3.90.176.10">
    <property type="entry name" value="Toxin ADP-ribosyltransferase, Chain A, domain 1"/>
    <property type="match status" value="1"/>
</dbReference>
<dbReference type="Proteomes" id="UP000676336">
    <property type="component" value="Unassembled WGS sequence"/>
</dbReference>
<accession>A0A8S3GZX8</accession>
<protein>
    <submittedName>
        <fullName evidence="1">Uncharacterized protein</fullName>
    </submittedName>
</protein>
<organism evidence="1 2">
    <name type="scientific">Rotaria magnacalcarata</name>
    <dbReference type="NCBI Taxonomy" id="392030"/>
    <lineage>
        <taxon>Eukaryota</taxon>
        <taxon>Metazoa</taxon>
        <taxon>Spiralia</taxon>
        <taxon>Gnathifera</taxon>
        <taxon>Rotifera</taxon>
        <taxon>Eurotatoria</taxon>
        <taxon>Bdelloidea</taxon>
        <taxon>Philodinida</taxon>
        <taxon>Philodinidae</taxon>
        <taxon>Rotaria</taxon>
    </lineage>
</organism>
<dbReference type="SUPFAM" id="SSF56399">
    <property type="entry name" value="ADP-ribosylation"/>
    <property type="match status" value="1"/>
</dbReference>
<feature type="non-terminal residue" evidence="1">
    <location>
        <position position="1"/>
    </location>
</feature>
<comment type="caution">
    <text evidence="1">The sequence shown here is derived from an EMBL/GenBank/DDBJ whole genome shotgun (WGS) entry which is preliminary data.</text>
</comment>
<gene>
    <name evidence="1" type="ORF">SMN809_LOCUS66422</name>
</gene>
<reference evidence="1" key="1">
    <citation type="submission" date="2021-02" db="EMBL/GenBank/DDBJ databases">
        <authorList>
            <person name="Nowell W R."/>
        </authorList>
    </citation>
    <scope>NUCLEOTIDE SEQUENCE</scope>
</reference>
<sequence length="131" mass="14609">TVNSCSSSVDVIKGFVDINSTLFLIEAVNGRNIKGYTNFDNEDELILMPGTRLQVESNALNHLGGLHVIHLRELIDNSDEQLASAIVQVHLPPTVSDGRAQRKYSIHLFYQGAVKHYSIVDEIDVFFEIVL</sequence>
<evidence type="ECO:0000313" key="2">
    <source>
        <dbReference type="Proteomes" id="UP000676336"/>
    </source>
</evidence>
<dbReference type="EMBL" id="CAJOBI010313332">
    <property type="protein sequence ID" value="CAF5172998.1"/>
    <property type="molecule type" value="Genomic_DNA"/>
</dbReference>
<dbReference type="AlphaFoldDB" id="A0A8S3GZX8"/>
<proteinExistence type="predicted"/>
<name>A0A8S3GZX8_9BILA</name>
<evidence type="ECO:0000313" key="1">
    <source>
        <dbReference type="EMBL" id="CAF5172998.1"/>
    </source>
</evidence>